<dbReference type="Gene3D" id="2.60.40.790">
    <property type="match status" value="1"/>
</dbReference>
<comment type="caution">
    <text evidence="2">The sequence shown here is derived from an EMBL/GenBank/DDBJ whole genome shotgun (WGS) entry which is preliminary data.</text>
</comment>
<dbReference type="GO" id="GO:0006457">
    <property type="term" value="P:protein folding"/>
    <property type="evidence" value="ECO:0007669"/>
    <property type="project" value="TreeGrafter"/>
</dbReference>
<dbReference type="PROSITE" id="PS51203">
    <property type="entry name" value="CS"/>
    <property type="match status" value="1"/>
</dbReference>
<dbReference type="Pfam" id="PF04969">
    <property type="entry name" value="CS"/>
    <property type="match status" value="1"/>
</dbReference>
<dbReference type="EMBL" id="AFYV02000489">
    <property type="protein sequence ID" value="KFG64861.1"/>
    <property type="molecule type" value="Genomic_DNA"/>
</dbReference>
<evidence type="ECO:0000313" key="2">
    <source>
        <dbReference type="EMBL" id="KFG64861.1"/>
    </source>
</evidence>
<dbReference type="InterPro" id="IPR007052">
    <property type="entry name" value="CS_dom"/>
</dbReference>
<protein>
    <submittedName>
        <fullName evidence="2">Nuclear movement protein domain containing protein</fullName>
    </submittedName>
</protein>
<dbReference type="SUPFAM" id="SSF49764">
    <property type="entry name" value="HSP20-like chaperones"/>
    <property type="match status" value="1"/>
</dbReference>
<feature type="domain" description="CS" evidence="1">
    <location>
        <begin position="127"/>
        <end position="215"/>
    </location>
</feature>
<evidence type="ECO:0000259" key="1">
    <source>
        <dbReference type="PROSITE" id="PS51203"/>
    </source>
</evidence>
<dbReference type="GO" id="GO:0051082">
    <property type="term" value="F:unfolded protein binding"/>
    <property type="evidence" value="ECO:0007669"/>
    <property type="project" value="TreeGrafter"/>
</dbReference>
<dbReference type="Proteomes" id="UP000028834">
    <property type="component" value="Unassembled WGS sequence"/>
</dbReference>
<dbReference type="PANTHER" id="PTHR12356">
    <property type="entry name" value="NUCLEAR MOVEMENT PROTEIN NUDC"/>
    <property type="match status" value="1"/>
</dbReference>
<dbReference type="InterPro" id="IPR037898">
    <property type="entry name" value="NudC_fam"/>
</dbReference>
<dbReference type="VEuPathDB" id="ToxoDB:TGRUB_219190"/>
<proteinExistence type="predicted"/>
<dbReference type="GO" id="GO:0005737">
    <property type="term" value="C:cytoplasm"/>
    <property type="evidence" value="ECO:0007669"/>
    <property type="project" value="TreeGrafter"/>
</dbReference>
<dbReference type="Gene3D" id="1.20.5.740">
    <property type="entry name" value="Single helix bin"/>
    <property type="match status" value="1"/>
</dbReference>
<accession>A0A086M7J3</accession>
<dbReference type="PANTHER" id="PTHR12356:SF18">
    <property type="entry name" value="NUDC DOMAIN-CONTAINING PROTEIN 2"/>
    <property type="match status" value="1"/>
</dbReference>
<evidence type="ECO:0000313" key="3">
    <source>
        <dbReference type="Proteomes" id="UP000028834"/>
    </source>
</evidence>
<reference evidence="2 3" key="1">
    <citation type="submission" date="2014-05" db="EMBL/GenBank/DDBJ databases">
        <authorList>
            <person name="Sibley D."/>
            <person name="Venepally P."/>
            <person name="Karamycheva S."/>
            <person name="Hadjithomas M."/>
            <person name="Khan A."/>
            <person name="Brunk B."/>
            <person name="Roos D."/>
            <person name="Caler E."/>
            <person name="Lorenzi H."/>
        </authorList>
    </citation>
    <scope>NUCLEOTIDE SEQUENCE [LARGE SCALE GENOMIC DNA]</scope>
    <source>
        <strain evidence="2 3">RUB</strain>
    </source>
</reference>
<dbReference type="InterPro" id="IPR008978">
    <property type="entry name" value="HSP20-like_chaperone"/>
</dbReference>
<dbReference type="OrthoDB" id="515366at2759"/>
<dbReference type="AlphaFoldDB" id="A0A086M7J3"/>
<gene>
    <name evidence="2" type="ORF">TGRUB_219190</name>
</gene>
<name>A0A086M7J3_TOXGO</name>
<organism evidence="2 3">
    <name type="scientific">Toxoplasma gondii RUB</name>
    <dbReference type="NCBI Taxonomy" id="935652"/>
    <lineage>
        <taxon>Eukaryota</taxon>
        <taxon>Sar</taxon>
        <taxon>Alveolata</taxon>
        <taxon>Apicomplexa</taxon>
        <taxon>Conoidasida</taxon>
        <taxon>Coccidia</taxon>
        <taxon>Eucoccidiorida</taxon>
        <taxon>Eimeriorina</taxon>
        <taxon>Sarcocystidae</taxon>
        <taxon>Toxoplasma</taxon>
    </lineage>
</organism>
<dbReference type="CDD" id="cd06467">
    <property type="entry name" value="p23_NUDC_like"/>
    <property type="match status" value="1"/>
</dbReference>
<sequence>MRSFAQPFQTYLLTNLTIVFIYQCERGFKCRAFLWNFVFLQTVIEGFGPAAVQPVEQDRKGQRRNPGSLEAAFGGRSDLIFLGQHISFIVQESEKSLGKMIPGGVGDMSLLKKAETSAKGRRPFYDQGRLVYEWEQSLDEVHLYLKPPEGAKAKDLDIKITPTTLTVGLKGKPPLFSAPTESTVNVDPSVWMIEDGELHILLVKMKKGEVWNAALKGHGGALDPFSQQEVQKKLMLERFQEENPGFDFSGATFSGNAPDPRTFMGGVSYK</sequence>